<dbReference type="Pfam" id="PF00578">
    <property type="entry name" value="AhpC-TSA"/>
    <property type="match status" value="1"/>
</dbReference>
<sequence length="187" mass="21379">MRFKKPKISEIGFVVLIIVLLIPQTRFQLQLAVHKVLGRLSPSLVEVDDRTQLTNYNMKLRDVNGKSANFTEAEGKVVFLNFWATWCPPCVAEMPSIDELYKDYGDKVSFYIVTNESTNKTIPFLKKKELNLPIYQMQSMPSKEIYSRSIPATYIIDKTGNIVVDKTGAANWNSKTVRETLDKLIPE</sequence>
<dbReference type="PANTHER" id="PTHR42852:SF17">
    <property type="entry name" value="THIOREDOXIN-LIKE PROTEIN HI_1115"/>
    <property type="match status" value="1"/>
</dbReference>
<protein>
    <submittedName>
        <fullName evidence="3">Redoxin domain-containing protein</fullName>
    </submittedName>
</protein>
<dbReference type="InterPro" id="IPR017937">
    <property type="entry name" value="Thioredoxin_CS"/>
</dbReference>
<dbReference type="GO" id="GO:0016209">
    <property type="term" value="F:antioxidant activity"/>
    <property type="evidence" value="ECO:0007669"/>
    <property type="project" value="InterPro"/>
</dbReference>
<dbReference type="PROSITE" id="PS51352">
    <property type="entry name" value="THIOREDOXIN_2"/>
    <property type="match status" value="1"/>
</dbReference>
<dbReference type="Gene3D" id="3.40.30.10">
    <property type="entry name" value="Glutaredoxin"/>
    <property type="match status" value="1"/>
</dbReference>
<feature type="domain" description="Thioredoxin" evidence="2">
    <location>
        <begin position="49"/>
        <end position="186"/>
    </location>
</feature>
<dbReference type="PROSITE" id="PS00194">
    <property type="entry name" value="THIOREDOXIN_1"/>
    <property type="match status" value="1"/>
</dbReference>
<evidence type="ECO:0000313" key="4">
    <source>
        <dbReference type="Proteomes" id="UP000474296"/>
    </source>
</evidence>
<proteinExistence type="predicted"/>
<dbReference type="CDD" id="cd02966">
    <property type="entry name" value="TlpA_like_family"/>
    <property type="match status" value="1"/>
</dbReference>
<dbReference type="InterPro" id="IPR050553">
    <property type="entry name" value="Thioredoxin_ResA/DsbE_sf"/>
</dbReference>
<organism evidence="3 4">
    <name type="scientific">Spongiivirga citrea</name>
    <dbReference type="NCBI Taxonomy" id="1481457"/>
    <lineage>
        <taxon>Bacteria</taxon>
        <taxon>Pseudomonadati</taxon>
        <taxon>Bacteroidota</taxon>
        <taxon>Flavobacteriia</taxon>
        <taxon>Flavobacteriales</taxon>
        <taxon>Flavobacteriaceae</taxon>
        <taxon>Spongiivirga</taxon>
    </lineage>
</organism>
<dbReference type="PANTHER" id="PTHR42852">
    <property type="entry name" value="THIOL:DISULFIDE INTERCHANGE PROTEIN DSBE"/>
    <property type="match status" value="1"/>
</dbReference>
<keyword evidence="4" id="KW-1185">Reference proteome</keyword>
<comment type="caution">
    <text evidence="3">The sequence shown here is derived from an EMBL/GenBank/DDBJ whole genome shotgun (WGS) entry which is preliminary data.</text>
</comment>
<dbReference type="InterPro" id="IPR036249">
    <property type="entry name" value="Thioredoxin-like_sf"/>
</dbReference>
<accession>A0A6M0CIQ1</accession>
<keyword evidence="1" id="KW-0676">Redox-active center</keyword>
<dbReference type="EMBL" id="JAABOQ010000001">
    <property type="protein sequence ID" value="NER15844.1"/>
    <property type="molecule type" value="Genomic_DNA"/>
</dbReference>
<dbReference type="Proteomes" id="UP000474296">
    <property type="component" value="Unassembled WGS sequence"/>
</dbReference>
<gene>
    <name evidence="3" type="ORF">GWK10_01415</name>
</gene>
<dbReference type="InterPro" id="IPR000866">
    <property type="entry name" value="AhpC/TSA"/>
</dbReference>
<name>A0A6M0CIQ1_9FLAO</name>
<evidence type="ECO:0000313" key="3">
    <source>
        <dbReference type="EMBL" id="NER15844.1"/>
    </source>
</evidence>
<dbReference type="AlphaFoldDB" id="A0A6M0CIQ1"/>
<dbReference type="GO" id="GO:0016491">
    <property type="term" value="F:oxidoreductase activity"/>
    <property type="evidence" value="ECO:0007669"/>
    <property type="project" value="InterPro"/>
</dbReference>
<dbReference type="SUPFAM" id="SSF52833">
    <property type="entry name" value="Thioredoxin-like"/>
    <property type="match status" value="1"/>
</dbReference>
<reference evidence="3 4" key="1">
    <citation type="submission" date="2020-01" db="EMBL/GenBank/DDBJ databases">
        <title>Spongiivirga citrea KCTC 32990T.</title>
        <authorList>
            <person name="Wang G."/>
        </authorList>
    </citation>
    <scope>NUCLEOTIDE SEQUENCE [LARGE SCALE GENOMIC DNA]</scope>
    <source>
        <strain evidence="3 4">KCTC 32990</strain>
    </source>
</reference>
<evidence type="ECO:0000259" key="2">
    <source>
        <dbReference type="PROSITE" id="PS51352"/>
    </source>
</evidence>
<dbReference type="RefSeq" id="WP_164029110.1">
    <property type="nucleotide sequence ID" value="NZ_JAABOQ010000001.1"/>
</dbReference>
<dbReference type="InterPro" id="IPR013766">
    <property type="entry name" value="Thioredoxin_domain"/>
</dbReference>
<evidence type="ECO:0000256" key="1">
    <source>
        <dbReference type="ARBA" id="ARBA00023284"/>
    </source>
</evidence>